<sequence length="82" mass="9047">MEKINQQIKVLAFGMIADKIKTQQLLLENIPNTDILLGFLHQQYPELQHIKFSIAVNKKQAHGNTPIPSGAEVALLPPFSGG</sequence>
<gene>
    <name evidence="1" type="ORF">ACFFIP_04855</name>
</gene>
<dbReference type="InterPro" id="IPR016155">
    <property type="entry name" value="Mopterin_synth/thiamin_S_b"/>
</dbReference>
<proteinExistence type="predicted"/>
<dbReference type="Proteomes" id="UP001589797">
    <property type="component" value="Unassembled WGS sequence"/>
</dbReference>
<reference evidence="1 2" key="1">
    <citation type="submission" date="2024-09" db="EMBL/GenBank/DDBJ databases">
        <authorList>
            <person name="Sun Q."/>
            <person name="Mori K."/>
        </authorList>
    </citation>
    <scope>NUCLEOTIDE SEQUENCE [LARGE SCALE GENOMIC DNA]</scope>
    <source>
        <strain evidence="1 2">CCM 7650</strain>
    </source>
</reference>
<dbReference type="RefSeq" id="WP_382386446.1">
    <property type="nucleotide sequence ID" value="NZ_JBHLWI010000009.1"/>
</dbReference>
<accession>A0ABV6FQ86</accession>
<evidence type="ECO:0000313" key="2">
    <source>
        <dbReference type="Proteomes" id="UP001589797"/>
    </source>
</evidence>
<organism evidence="1 2">
    <name type="scientific">Fontibacter flavus</name>
    <dbReference type="NCBI Taxonomy" id="654838"/>
    <lineage>
        <taxon>Bacteria</taxon>
        <taxon>Pseudomonadati</taxon>
        <taxon>Bacteroidota</taxon>
        <taxon>Cytophagia</taxon>
        <taxon>Cytophagales</taxon>
        <taxon>Cyclobacteriaceae</taxon>
        <taxon>Fontibacter</taxon>
    </lineage>
</organism>
<evidence type="ECO:0000313" key="1">
    <source>
        <dbReference type="EMBL" id="MFC0262003.1"/>
    </source>
</evidence>
<dbReference type="Pfam" id="PF02597">
    <property type="entry name" value="ThiS"/>
    <property type="match status" value="1"/>
</dbReference>
<dbReference type="InterPro" id="IPR012675">
    <property type="entry name" value="Beta-grasp_dom_sf"/>
</dbReference>
<keyword evidence="2" id="KW-1185">Reference proteome</keyword>
<dbReference type="Gene3D" id="3.10.20.30">
    <property type="match status" value="1"/>
</dbReference>
<dbReference type="EMBL" id="JBHLWI010000009">
    <property type="protein sequence ID" value="MFC0262003.1"/>
    <property type="molecule type" value="Genomic_DNA"/>
</dbReference>
<comment type="caution">
    <text evidence="1">The sequence shown here is derived from an EMBL/GenBank/DDBJ whole genome shotgun (WGS) entry which is preliminary data.</text>
</comment>
<name>A0ABV6FQ86_9BACT</name>
<dbReference type="SUPFAM" id="SSF54285">
    <property type="entry name" value="MoaD/ThiS"/>
    <property type="match status" value="1"/>
</dbReference>
<dbReference type="CDD" id="cd00754">
    <property type="entry name" value="Ubl_MoaD"/>
    <property type="match status" value="1"/>
</dbReference>
<dbReference type="InterPro" id="IPR003749">
    <property type="entry name" value="ThiS/MoaD-like"/>
</dbReference>
<protein>
    <submittedName>
        <fullName evidence="1">MoaD/ThiS family protein</fullName>
    </submittedName>
</protein>